<proteinExistence type="predicted"/>
<feature type="region of interest" description="Disordered" evidence="2">
    <location>
        <begin position="649"/>
        <end position="686"/>
    </location>
</feature>
<feature type="region of interest" description="Disordered" evidence="2">
    <location>
        <begin position="1255"/>
        <end position="1338"/>
    </location>
</feature>
<dbReference type="InterPro" id="IPR014001">
    <property type="entry name" value="Helicase_ATP-bd"/>
</dbReference>
<dbReference type="InterPro" id="IPR040561">
    <property type="entry name" value="LPD38"/>
</dbReference>
<dbReference type="InterPro" id="IPR052933">
    <property type="entry name" value="DNA_Protect_Modify"/>
</dbReference>
<dbReference type="Gene3D" id="1.10.530.10">
    <property type="match status" value="1"/>
</dbReference>
<sequence length="4351" mass="487008">MADGKGGYVGNSTSQQKVVHGSDYTDMGDLKPTKIIKTGNTGTSAGRFAGESYSGDSAIDSAIVSAANKYGVDPALVAAVAKQESGFNQEASSGAGARGIMQLMPETAKGLGVNPDDMVQNIEGGAKYLAEMLKAFGGNVEMALAAYNAGPGNVEATGGDMSRLPKETQNYVPAVMENYNGFKSGGTVVKNATVGEANNMDMPKADFRSIFEGLDNFSADDMLNDFVQSNVDEYGNVTLPGLAELLNNKKDNFTQNGFKRFTQDSELLLALAEQMYNRMADDDVSIVRMMLENASKRADFDNYAKIGQALTENDTPAIKKYAADYRSKMTKALNNLTMLASRMEDSKQKTEPAAENKPFTANDDIQQQAAVNKTEEQQKGQSAPAMQKQQAILPEPKPRMDFAAEPAYNAPQPIAHPVPNAPAVQDMPATQNPQAMLPAPRPRVDFMKAPVYNLPQAMAPVAPNKDERIQQAEAIRQVAADNDVTLPKELDMGLDSGAKKAVQAAQQELINAVPSLEAVKNGGNTNENQSISTEAAKAEEGINAEDKIQHAESGQGKEGAVQVNEDNVADNAATEHFTGGTHIHTKTRAENPAASLNMKVDKDVYKKVSAIAKKHGGHYSRFAKKFLFETVEGRDAFVDEAERDVFSQKDEQTIKDEGDKSVQATTVQEQPAPVAKPAEKTAAKPKNDNMVGDWYVPNFSDPWKQYSDSVRITLQEVLDGETTTDKAAARLKMIYARAYDELPQFFDGNMHSMVRNYHDSLIKSLEAGNKPVDVKENVAKFADRIGVDAGLLQDMINRGLTYENINEYGRFDNLLKTLDAEKAKAYIASLTGQEMPQFRVNNRVNAVLKSVIVSGKVPEGNKTVVVKGDEFGDYDGIKDLRTKAKAYYKEKLQGTVVRNEQLGLIDIDENGEVNFTRAGREEMANRSYGENKLLLVRYLPVLIESANDITSSEPKKEKHQNEYFYYLHTRATFPNGDLPVKITLIKRNNGKIQYYDHYVMTENGKKNEGVVASTAPASSDEALGTPSLHTPSLTASVAQNEENSNSKPIFGEYNEAELFEALGIEAVEDDDVVLSAPDNISNTAEERAKLEAKLAAKLNRISANPVFDPEIYTLALQIGFTYIKDGYSTAKKWLAKMHQQFGDKISPWAPAILKTIEDWPAGTDFNEKQAMLFTKAVGSLYEGGETDVNAITKRITGKMSAAHKKQFTPIIEAAYNGIKIFFDNMEADRNGKERTESKGPDGGYENVQAGQAGGVEEAGDKTSGVPGEVPGRSGRKGAEDTGSPEGENTAGAGSAGVRAGAELEKTAGNGDSKPGSKQSPALTPAQKNPSPTEIPGHDWEIKESAAGKTSEKQRFQQNVEAIKLLKQLEADNRMPTPAEQAVLAAYNGWGGLKDAFMEGSKENSEIRALLTDDEYNAAKSTMNDAFYTSPGIIRAIWKGVSRLGFKHGRILDPSMGVGNFYGCMPRDMMAKSDLRGVELDNLTSRFAKMLYPSAFVENKGFQDSKTPDNYFDLVISNIPFGQKKIDGYQVHNYFFANGIDKVRPGGLMVFITSQGSLIGGADGARMRSYLAGKADMIAAYKLPDTAFSEAGTKVITDIIIMRKRDKDNVQSPYANDFLTVSTYNQMAYRGGGSATINQYFLDNPDKVIGTLGIEKNQYGKDAITVKGSENTKVEWDLEKAMRDLPEGAYQEDNRAKTKAFDSASANKTARADEKMRDYEYYRRSDGKIVQNQSGVEVEITGKKAKVVDAYIELKNALNAIILAQMDAKATEKQLDSLRKTLNERYDSFVEKYGYLNNQTTARNFIQDPSAGMVMALEKVKFEGTGRSKKLASVEKNDIFTKRTVEAVSEVTKAESPSDALLFSLANRNGVDLDYMAKLLGSTPEKVAANLQGKIFKNPMTGAYETSDEYLSGNVREKLAYAEAEAKRDKSYEGNVEALKKVVPEDLVSDEILVNIGAPWIPVSDYQDFVNYLMGREDSPFENVKFLPSAGKWEITGYINSPKFKVKGIKFEDFLQNIFNNKAITVYSYSGKDRVVNQELTDAANLTADEIRREFSDWLWSEKEREKRLVRYYNDNFNNSVNREYDGSHLTFPGMNGKIHLKPHQKNVVWRMLQGMNTLIAHCVGAGKTFEMQAGGMEMRRLGIAKKPMYCLPNNVVEQFAREFRQLYPNAKLLVLKTEDLPEVPKMTKTVKTADGRNKKVAKIKFENLPEKERNSILEKRAARNRTLARIQTEDWDGIIISHTMFERFPLTPETASEFMKEQIDVLERTVKEAKAGKMDKRAISSMETKIANMKEKLNDILDTSLDDIGIPFEQLGIDQLFVDEADLFKNLHYATSMDRVSGLTNSDAIRSNDMFAKTQWLTRTLGGRGVVFATGTPISNTMAEMFTMLRYMDMQGLKEKGLDLFDNWIRTFAEIGTGIERKPSGDGFRKINKVKRFINMADLTKMFRKIADVKTQADLDLDIPELKGGKPTIVKIKADPKLVRYIKEEVPARIAAMKKGFIQEKGGDNMLALTNDLRKMSLNDDKIEACADQIAKKFEETSDIKGAQLVFCDMGIPRAESDNEKKKKDDELDDDNEAENASVYEKLMRALRNRGIPNDQIAFVQSAKNKSQMDELFQKVDSGDVRILIGSTQKMGAGTNCQHHLVALHDLDAPWRPRDLEQRHGRILRQGNPNKEVEIFNYVVQDSFDANMWEKLKNKAAIIAQAMSSNTQLRAVEDADLVTLGYAEIEGAATGNPLIKEQLSLNNEVTKYAHAQTAFKKRQRDAQAKLDTLPESIDNLRLIRDKLNEDIARRVDTKGNAFKATIDGKVYTERAKAEEALQKVLGSYNNTVSTSIGSIGGMEIKAVYKENSYTIGDEAGSSVKLQLVGNRAYTVKSNSIQGIENTLRNGPENLLKETESNISQLEAELKDAEETMKLEYPYAEKLKEMQRRLDEINREIEQTLVDNGRKQLSEADNEEGAETAEKKYSVADDGVAERTMMTTEEFADVVLKAFPTARNFQRNGNEVTFTLPNGSKVTVDLVERIAFSAADRRKAAGDYGRDIRTDEAPEGMYEGVGKDAFITLANGGRLGTIFHEAYHFARAVALPKDMRDFLSQRYENEEAEAEAYRKWRLARDRSGMFGKIWSKIKDFASAMSNILGIETEHNIFRGIESGKVFERGTAGGVTTKFSLTDRANNQLMEAIVSSIDSAIRKWQFSGISSDEIRARLNEDNSDLKNQILAPIRASYNDIKSRKDKDISSKAAIVDRIRGDRLLPEGVGYEQLYENYLADMKEMYENAAKIYSAVCRDKGIHRDYSTELRTWADVQRARNNAIADNRTERERQMTARAAVADDGGSSIVRKYSIAPDDNSKESFVKRIVNRFRGQHKGDKEYREMVKNIMEELSQCKIRWGKLDAGLESIFKEAERIIRVAKPYDWATVLPHVGKAVAKRLNISTDEAMQNYIADWILSGAPNNNSEEAKIFSEAMKNNEYMSDKLMDLRSIFSEYAEKSTHDFHQNVISYERPRKKNSWNDNLNYWYDQWVEELGPIKRMVEAIEKQKKARLPLALNPYVGFRLFRGHYGKAMTMVEGTSKKAVEALQRIYPNVNFDGFETIHMILDSINALNDKKRREAFSEYCVARHVLDIHDSNDEIRSQQGKVEDRIEEVQNIIISLNEEMERATQKSHKQRINKDLDEHLEVLEELRDEVEKLKKNIMETPKTRAECEKIINDYADDMDMQRAQEKLVHYSNTMLAILHDSGLISDKHYKNTLKKWPNYVPMFRVFEENEDIQFGDSFKAQVGSTRQVIDPLESIIRNTYDSVKHGEKNRAKLLLAGLARCTGVGEYVEEVNAPGSPSLGDTITFYDRGKKRYLVTDPAVVQAVNGMGRDNSSLALRLFNFPVRIARACFVTMNPSFAIRNIFRDVADATIYSQYGFKPWDFVSGFLHVLRRDDIFYEWMASGAAQASALSLDRQYTQATIDKMGKRFREKVISPRSWLDWLEMAGEVSEYGTRIAAYEKARQAKYSESKISAGIIDAAIESRDLMDFARGGRASRTLNKIALFSNAAIQGWDKFFRTFDPRDEKTFMRAVARLAFTAMLPALLFSLLYRDDEWYQELPDWLKESNWVVGKVGDTIIRIPKGQDLGIRMTSNFIEKAIGKKSKVTVKNQFKPIMDALPSLIPLGLLPIIENMSNYSFFNDAPVVPGYLQKLPDDAQFNANTSSMAKFLGEKLGYSPIKIDHLMSGYAGNVYRGAMETVNFVERDNKSIPHVTDMPILNGLTYMPYKNPASVTKFYDEWEKMEKEHNLFKQTGKQRDGYSENRYKRMKEASNKMTELNKKERAIVMDKRLDTGRRYALQRGIQEQRVRLANSVLGR</sequence>
<dbReference type="Gene3D" id="3.40.50.300">
    <property type="entry name" value="P-loop containing nucleotide triphosphate hydrolases"/>
    <property type="match status" value="2"/>
</dbReference>
<feature type="compositionally biased region" description="Polar residues" evidence="2">
    <location>
        <begin position="1315"/>
        <end position="1331"/>
    </location>
</feature>
<dbReference type="InterPro" id="IPR027417">
    <property type="entry name" value="P-loop_NTPase"/>
</dbReference>
<reference evidence="4 5" key="1">
    <citation type="submission" date="2019-08" db="EMBL/GenBank/DDBJ databases">
        <title>In-depth cultivation of the pig gut microbiome towards novel bacterial diversity and tailored functional studies.</title>
        <authorList>
            <person name="Wylensek D."/>
            <person name="Hitch T.C.A."/>
            <person name="Clavel T."/>
        </authorList>
    </citation>
    <scope>NUCLEOTIDE SEQUENCE [LARGE SCALE GENOMIC DNA]</scope>
    <source>
        <strain evidence="4 5">WCA-693-APC-5D-A</strain>
    </source>
</reference>
<comment type="caution">
    <text evidence="4">The sequence shown here is derived from an EMBL/GenBank/DDBJ whole genome shotgun (WGS) entry which is preliminary data.</text>
</comment>
<keyword evidence="5" id="KW-1185">Reference proteome</keyword>
<dbReference type="InterPro" id="IPR008258">
    <property type="entry name" value="Transglycosylase_SLT_dom_1"/>
</dbReference>
<protein>
    <submittedName>
        <fullName evidence="4">Transglycosylase SLT domain-containing protein</fullName>
    </submittedName>
</protein>
<dbReference type="Pfam" id="PF18857">
    <property type="entry name" value="LPD38"/>
    <property type="match status" value="1"/>
</dbReference>
<feature type="region of interest" description="Disordered" evidence="2">
    <location>
        <begin position="2947"/>
        <end position="2966"/>
    </location>
</feature>
<dbReference type="InterPro" id="IPR029063">
    <property type="entry name" value="SAM-dependent_MTases_sf"/>
</dbReference>
<feature type="compositionally biased region" description="Basic and acidic residues" evidence="2">
    <location>
        <begin position="649"/>
        <end position="660"/>
    </location>
</feature>
<organism evidence="4 5">
    <name type="scientific">Anaerovibrio slackiae</name>
    <dbReference type="NCBI Taxonomy" id="2652309"/>
    <lineage>
        <taxon>Bacteria</taxon>
        <taxon>Bacillati</taxon>
        <taxon>Bacillota</taxon>
        <taxon>Negativicutes</taxon>
        <taxon>Selenomonadales</taxon>
        <taxon>Selenomonadaceae</taxon>
        <taxon>Anaerovibrio</taxon>
    </lineage>
</organism>
<evidence type="ECO:0000256" key="2">
    <source>
        <dbReference type="SAM" id="MobiDB-lite"/>
    </source>
</evidence>
<dbReference type="EMBL" id="VUNR01000013">
    <property type="protein sequence ID" value="MSU08916.1"/>
    <property type="molecule type" value="Genomic_DNA"/>
</dbReference>
<dbReference type="InterPro" id="IPR040824">
    <property type="entry name" value="LPD3"/>
</dbReference>
<dbReference type="InterPro" id="IPR023346">
    <property type="entry name" value="Lysozyme-like_dom_sf"/>
</dbReference>
<evidence type="ECO:0000313" key="5">
    <source>
        <dbReference type="Proteomes" id="UP000433181"/>
    </source>
</evidence>
<feature type="region of interest" description="Disordered" evidence="2">
    <location>
        <begin position="343"/>
        <end position="362"/>
    </location>
</feature>
<feature type="region of interest" description="Disordered" evidence="2">
    <location>
        <begin position="369"/>
        <end position="389"/>
    </location>
</feature>
<evidence type="ECO:0000259" key="3">
    <source>
        <dbReference type="SMART" id="SM00487"/>
    </source>
</evidence>
<feature type="coiled-coil region" evidence="1">
    <location>
        <begin position="3642"/>
        <end position="3699"/>
    </location>
</feature>
<feature type="compositionally biased region" description="Low complexity" evidence="2">
    <location>
        <begin position="1290"/>
        <end position="1300"/>
    </location>
</feature>
<dbReference type="SMART" id="SM00487">
    <property type="entry name" value="DEXDc"/>
    <property type="match status" value="1"/>
</dbReference>
<dbReference type="SUPFAM" id="SSF53335">
    <property type="entry name" value="S-adenosyl-L-methionine-dependent methyltransferases"/>
    <property type="match status" value="1"/>
</dbReference>
<feature type="compositionally biased region" description="Basic and acidic residues" evidence="2">
    <location>
        <begin position="2560"/>
        <end position="2570"/>
    </location>
</feature>
<feature type="domain" description="Helicase ATP-binding" evidence="3">
    <location>
        <begin position="2096"/>
        <end position="2405"/>
    </location>
</feature>
<evidence type="ECO:0000313" key="4">
    <source>
        <dbReference type="EMBL" id="MSU08916.1"/>
    </source>
</evidence>
<dbReference type="Pfam" id="PF01464">
    <property type="entry name" value="SLT"/>
    <property type="match status" value="1"/>
</dbReference>
<dbReference type="Gene3D" id="3.40.50.150">
    <property type="entry name" value="Vaccinia Virus protein VP39"/>
    <property type="match status" value="1"/>
</dbReference>
<dbReference type="SUPFAM" id="SSF52540">
    <property type="entry name" value="P-loop containing nucleoside triphosphate hydrolases"/>
    <property type="match status" value="2"/>
</dbReference>
<feature type="compositionally biased region" description="Basic and acidic residues" evidence="2">
    <location>
        <begin position="677"/>
        <end position="686"/>
    </location>
</feature>
<name>A0A6I2UJK2_9FIRM</name>
<dbReference type="PANTHER" id="PTHR41313:SF1">
    <property type="entry name" value="DNA METHYLASE ADENINE-SPECIFIC DOMAIN-CONTAINING PROTEIN"/>
    <property type="match status" value="1"/>
</dbReference>
<accession>A0A6I2UJK2</accession>
<feature type="coiled-coil region" evidence="1">
    <location>
        <begin position="2895"/>
        <end position="2946"/>
    </location>
</feature>
<evidence type="ECO:0000256" key="1">
    <source>
        <dbReference type="SAM" id="Coils"/>
    </source>
</evidence>
<dbReference type="Pfam" id="PF18798">
    <property type="entry name" value="LPD3"/>
    <property type="match status" value="1"/>
</dbReference>
<gene>
    <name evidence="4" type="ORF">FYJ84_07960</name>
</gene>
<dbReference type="SUPFAM" id="SSF53955">
    <property type="entry name" value="Lysozyme-like"/>
    <property type="match status" value="1"/>
</dbReference>
<keyword evidence="1" id="KW-0175">Coiled coil</keyword>
<feature type="coiled-coil region" evidence="1">
    <location>
        <begin position="2256"/>
        <end position="2303"/>
    </location>
</feature>
<feature type="region of interest" description="Disordered" evidence="2">
    <location>
        <begin position="2560"/>
        <end position="2579"/>
    </location>
</feature>
<dbReference type="PANTHER" id="PTHR41313">
    <property type="entry name" value="ADENINE-SPECIFIC METHYLTRANSFERASE"/>
    <property type="match status" value="1"/>
</dbReference>
<feature type="compositionally biased region" description="Basic and acidic residues" evidence="2">
    <location>
        <begin position="343"/>
        <end position="354"/>
    </location>
</feature>
<dbReference type="CDD" id="cd00254">
    <property type="entry name" value="LT-like"/>
    <property type="match status" value="1"/>
</dbReference>
<dbReference type="Proteomes" id="UP000433181">
    <property type="component" value="Unassembled WGS sequence"/>
</dbReference>